<keyword evidence="2" id="KW-1185">Reference proteome</keyword>
<dbReference type="EMBL" id="JAOWKX010000007">
    <property type="protein sequence ID" value="MCV2885886.1"/>
    <property type="molecule type" value="Genomic_DNA"/>
</dbReference>
<evidence type="ECO:0000313" key="1">
    <source>
        <dbReference type="EMBL" id="MCV2885886.1"/>
    </source>
</evidence>
<name>A0ABT3AC81_9ALTE</name>
<protein>
    <submittedName>
        <fullName evidence="1">Uncharacterized protein</fullName>
    </submittedName>
</protein>
<accession>A0ABT3AC81</accession>
<evidence type="ECO:0000313" key="2">
    <source>
        <dbReference type="Proteomes" id="UP001652504"/>
    </source>
</evidence>
<dbReference type="RefSeq" id="WP_263713163.1">
    <property type="nucleotide sequence ID" value="NZ_JAOWKX010000007.1"/>
</dbReference>
<comment type="caution">
    <text evidence="1">The sequence shown here is derived from an EMBL/GenBank/DDBJ whole genome shotgun (WGS) entry which is preliminary data.</text>
</comment>
<sequence>MQSRHLEEDEFIHVRLKRSALERLVREEALYVEELRCEEQTKKLLSAMLLWSVSQKYNNQQVY</sequence>
<gene>
    <name evidence="1" type="ORF">OE749_14400</name>
</gene>
<dbReference type="Proteomes" id="UP001652504">
    <property type="component" value="Unassembled WGS sequence"/>
</dbReference>
<organism evidence="1 2">
    <name type="scientific">Fluctibacter corallii</name>
    <dbReference type="NCBI Taxonomy" id="2984329"/>
    <lineage>
        <taxon>Bacteria</taxon>
        <taxon>Pseudomonadati</taxon>
        <taxon>Pseudomonadota</taxon>
        <taxon>Gammaproteobacteria</taxon>
        <taxon>Alteromonadales</taxon>
        <taxon>Alteromonadaceae</taxon>
        <taxon>Fluctibacter</taxon>
    </lineage>
</organism>
<reference evidence="1 2" key="1">
    <citation type="submission" date="2022-10" db="EMBL/GenBank/DDBJ databases">
        <title>Aestuariibacter sp. AA17 isolated from Montipora capitata coral fragment.</title>
        <authorList>
            <person name="Emsley S.A."/>
            <person name="Pfannmuller K.M."/>
            <person name="Loughran R.M."/>
            <person name="Shlafstein M."/>
            <person name="Papke E."/>
            <person name="Saw J.H."/>
            <person name="Ushijima B."/>
            <person name="Videau P."/>
        </authorList>
    </citation>
    <scope>NUCLEOTIDE SEQUENCE [LARGE SCALE GENOMIC DNA]</scope>
    <source>
        <strain evidence="1 2">AA17</strain>
    </source>
</reference>
<proteinExistence type="predicted"/>